<keyword evidence="2 3" id="KW-0040">ANK repeat</keyword>
<comment type="caution">
    <text evidence="5">The sequence shown here is derived from an EMBL/GenBank/DDBJ whole genome shotgun (WGS) entry which is preliminary data.</text>
</comment>
<keyword evidence="6" id="KW-1185">Reference proteome</keyword>
<evidence type="ECO:0000256" key="4">
    <source>
        <dbReference type="SAM" id="MobiDB-lite"/>
    </source>
</evidence>
<dbReference type="InterPro" id="IPR036770">
    <property type="entry name" value="Ankyrin_rpt-contain_sf"/>
</dbReference>
<evidence type="ECO:0000256" key="2">
    <source>
        <dbReference type="ARBA" id="ARBA00023043"/>
    </source>
</evidence>
<feature type="repeat" description="ANK" evidence="3">
    <location>
        <begin position="10"/>
        <end position="43"/>
    </location>
</feature>
<dbReference type="SMART" id="SM00248">
    <property type="entry name" value="ANK"/>
    <property type="match status" value="6"/>
</dbReference>
<dbReference type="OrthoDB" id="549650at2759"/>
<dbReference type="PROSITE" id="PS50088">
    <property type="entry name" value="ANK_REPEAT"/>
    <property type="match status" value="2"/>
</dbReference>
<feature type="compositionally biased region" description="Pro residues" evidence="4">
    <location>
        <begin position="409"/>
        <end position="428"/>
    </location>
</feature>
<dbReference type="AlphaFoldDB" id="A0A835SUJ2"/>
<protein>
    <submittedName>
        <fullName evidence="5">Uncharacterized protein</fullName>
    </submittedName>
</protein>
<feature type="region of interest" description="Disordered" evidence="4">
    <location>
        <begin position="317"/>
        <end position="428"/>
    </location>
</feature>
<dbReference type="InterPro" id="IPR002110">
    <property type="entry name" value="Ankyrin_rpt"/>
</dbReference>
<feature type="compositionally biased region" description="Low complexity" evidence="4">
    <location>
        <begin position="371"/>
        <end position="381"/>
    </location>
</feature>
<sequence>MASLSKRLMGGWSELHVAAANGDLQRVRALVLKTPADLNKPTRQERQTALMLAAGGGWDAVVGELLDRHADSCVQDEAGRTALHHAAAAGKAAAAAALLGPRNSCPPADRARLLALRDREGRDALAAAVAAGWVATAEAIIRGGGDAARSSGDASGCGLLHLAAASGHTHMLPLLLPACGGAAGLERRHPATGGTPLHTAAAAGALPAVEWLLGAGASTTTRDNAGRTPAEAALAAGQHAAGRAIRNRTTGAGAAGGGGGMGGVGLMPPAAASGPSCHSLYGPVPRLQQQPVAAAAAVVGVNPAPAATAAAASAPPALQPLQAPQQQQPAASAVPWAQPPTPSAAAHSAAHSLAPHGTAVPHPAPQPQAAPYPYAAPQQPQYQPPAPHAAAAAAVAGQQQGAGRLQIPSEPPPPAYYPTPPPGAGVYY</sequence>
<organism evidence="5 6">
    <name type="scientific">Chlamydomonas incerta</name>
    <dbReference type="NCBI Taxonomy" id="51695"/>
    <lineage>
        <taxon>Eukaryota</taxon>
        <taxon>Viridiplantae</taxon>
        <taxon>Chlorophyta</taxon>
        <taxon>core chlorophytes</taxon>
        <taxon>Chlorophyceae</taxon>
        <taxon>CS clade</taxon>
        <taxon>Chlamydomonadales</taxon>
        <taxon>Chlamydomonadaceae</taxon>
        <taxon>Chlamydomonas</taxon>
    </lineage>
</organism>
<accession>A0A835SUJ2</accession>
<feature type="repeat" description="ANK" evidence="3">
    <location>
        <begin position="192"/>
        <end position="224"/>
    </location>
</feature>
<dbReference type="Gene3D" id="1.25.40.20">
    <property type="entry name" value="Ankyrin repeat-containing domain"/>
    <property type="match status" value="2"/>
</dbReference>
<dbReference type="Proteomes" id="UP000650467">
    <property type="component" value="Unassembled WGS sequence"/>
</dbReference>
<dbReference type="SUPFAM" id="SSF48403">
    <property type="entry name" value="Ankyrin repeat"/>
    <property type="match status" value="1"/>
</dbReference>
<dbReference type="PANTHER" id="PTHR24173:SF74">
    <property type="entry name" value="ANKYRIN REPEAT DOMAIN-CONTAINING PROTEIN 16"/>
    <property type="match status" value="1"/>
</dbReference>
<dbReference type="PROSITE" id="PS50297">
    <property type="entry name" value="ANK_REP_REGION"/>
    <property type="match status" value="1"/>
</dbReference>
<feature type="compositionally biased region" description="Low complexity" evidence="4">
    <location>
        <begin position="317"/>
        <end position="336"/>
    </location>
</feature>
<reference evidence="5" key="1">
    <citation type="journal article" date="2020" name="bioRxiv">
        <title>Comparative genomics of Chlamydomonas.</title>
        <authorList>
            <person name="Craig R.J."/>
            <person name="Hasan A.R."/>
            <person name="Ness R.W."/>
            <person name="Keightley P.D."/>
        </authorList>
    </citation>
    <scope>NUCLEOTIDE SEQUENCE</scope>
    <source>
        <strain evidence="5">SAG 7.73</strain>
    </source>
</reference>
<feature type="compositionally biased region" description="Low complexity" evidence="4">
    <location>
        <begin position="343"/>
        <end position="361"/>
    </location>
</feature>
<gene>
    <name evidence="5" type="ORF">HXX76_009018</name>
</gene>
<dbReference type="EMBL" id="JAEHOC010000022">
    <property type="protein sequence ID" value="KAG2432091.1"/>
    <property type="molecule type" value="Genomic_DNA"/>
</dbReference>
<evidence type="ECO:0000313" key="6">
    <source>
        <dbReference type="Proteomes" id="UP000650467"/>
    </source>
</evidence>
<evidence type="ECO:0000313" key="5">
    <source>
        <dbReference type="EMBL" id="KAG2432091.1"/>
    </source>
</evidence>
<proteinExistence type="predicted"/>
<evidence type="ECO:0000256" key="1">
    <source>
        <dbReference type="ARBA" id="ARBA00022737"/>
    </source>
</evidence>
<dbReference type="PANTHER" id="PTHR24173">
    <property type="entry name" value="ANKYRIN REPEAT CONTAINING"/>
    <property type="match status" value="1"/>
</dbReference>
<keyword evidence="1" id="KW-0677">Repeat</keyword>
<dbReference type="Pfam" id="PF12796">
    <property type="entry name" value="Ank_2"/>
    <property type="match status" value="2"/>
</dbReference>
<evidence type="ECO:0000256" key="3">
    <source>
        <dbReference type="PROSITE-ProRule" id="PRU00023"/>
    </source>
</evidence>
<feature type="compositionally biased region" description="Low complexity" evidence="4">
    <location>
        <begin position="388"/>
        <end position="402"/>
    </location>
</feature>
<name>A0A835SUJ2_CHLIN</name>